<evidence type="ECO:0000256" key="1">
    <source>
        <dbReference type="SAM" id="MobiDB-lite"/>
    </source>
</evidence>
<evidence type="ECO:0000313" key="6">
    <source>
        <dbReference type="Proteomes" id="UP001229955"/>
    </source>
</evidence>
<gene>
    <name evidence="4" type="ORF">Strain138_002411</name>
    <name evidence="5" type="ORF">Strain318_002410</name>
</gene>
<dbReference type="EMBL" id="CP130613">
    <property type="protein sequence ID" value="WKW16002.1"/>
    <property type="molecule type" value="Genomic_DNA"/>
</dbReference>
<dbReference type="EMBL" id="CP130612">
    <property type="protein sequence ID" value="WKW13096.1"/>
    <property type="molecule type" value="Genomic_DNA"/>
</dbReference>
<sequence length="452" mass="48812">MSISTLGARLRSLSFVGLLSLVALPMAAQAPSTMGLQRDPRIAAALADVSPARLRALDSVLVSFGTRHTMSDTVSSTRGVGAARRWIYSQLQQYSRDCGGCLKVEYDTGTAVITRHIERPRWPIVNVVAWLPGKDPNRVIVMGGHFDSCVCSSPNPMDATGDAPGADDDGSGTVAVMELARVVGKHFPQGLDATIAFVLYTGEEQGLLGSTQFAERLQREGKTVTAAFTDDIIGNVVADDGRVDSTSVRVFAVDSLAVGGGELARYVWAVGAVYQPDFEVLPVLRLDRLGRGGDHAPFHRFGIPALRFSERLENYKRQHLVTDTFEHVNFGYIAKVARLNLATVVSLAAAPSRPVRTAYGRDRESGGQSFNIRWDTVPGVIAYELLVRRTTAPTYTRIVPTGNVTTFLLDEQLDDVWVGVRAVGPNGHRSLTTVVGAPNGPRLPNPPRTPQP</sequence>
<evidence type="ECO:0000313" key="4">
    <source>
        <dbReference type="EMBL" id="WKW13096.1"/>
    </source>
</evidence>
<organism evidence="4">
    <name type="scientific">Pseudogemmatithrix spongiicola</name>
    <dbReference type="NCBI Taxonomy" id="3062599"/>
    <lineage>
        <taxon>Bacteria</taxon>
        <taxon>Pseudomonadati</taxon>
        <taxon>Gemmatimonadota</taxon>
        <taxon>Gemmatimonadia</taxon>
        <taxon>Gemmatimonadales</taxon>
        <taxon>Gemmatimonadaceae</taxon>
        <taxon>Pseudogemmatithrix</taxon>
    </lineage>
</organism>
<dbReference type="RefSeq" id="WP_367885958.1">
    <property type="nucleotide sequence ID" value="NZ_CP130612.1"/>
</dbReference>
<dbReference type="InterPro" id="IPR045175">
    <property type="entry name" value="M28_fam"/>
</dbReference>
<dbReference type="Gene3D" id="3.40.630.10">
    <property type="entry name" value="Zn peptidases"/>
    <property type="match status" value="1"/>
</dbReference>
<name>A0AA49JW38_9BACT</name>
<protein>
    <submittedName>
        <fullName evidence="4">M20/M25/M40 family metallo-hydrolase</fullName>
    </submittedName>
</protein>
<keyword evidence="2" id="KW-0732">Signal</keyword>
<evidence type="ECO:0000313" key="5">
    <source>
        <dbReference type="EMBL" id="WKW16002.1"/>
    </source>
</evidence>
<feature type="signal peptide" evidence="2">
    <location>
        <begin position="1"/>
        <end position="30"/>
    </location>
</feature>
<dbReference type="SUPFAM" id="SSF53187">
    <property type="entry name" value="Zn-dependent exopeptidases"/>
    <property type="match status" value="1"/>
</dbReference>
<dbReference type="GO" id="GO:0006508">
    <property type="term" value="P:proteolysis"/>
    <property type="evidence" value="ECO:0007669"/>
    <property type="project" value="InterPro"/>
</dbReference>
<dbReference type="Pfam" id="PF04389">
    <property type="entry name" value="Peptidase_M28"/>
    <property type="match status" value="1"/>
</dbReference>
<evidence type="ECO:0000259" key="3">
    <source>
        <dbReference type="Pfam" id="PF04389"/>
    </source>
</evidence>
<dbReference type="AlphaFoldDB" id="A0AA49JW38"/>
<feature type="compositionally biased region" description="Pro residues" evidence="1">
    <location>
        <begin position="441"/>
        <end position="452"/>
    </location>
</feature>
<evidence type="ECO:0000256" key="2">
    <source>
        <dbReference type="SAM" id="SignalP"/>
    </source>
</evidence>
<dbReference type="PANTHER" id="PTHR12147">
    <property type="entry name" value="METALLOPEPTIDASE M28 FAMILY MEMBER"/>
    <property type="match status" value="1"/>
</dbReference>
<dbReference type="Proteomes" id="UP001229955">
    <property type="component" value="Chromosome"/>
</dbReference>
<dbReference type="KEGG" id="pspc:Strain318_002410"/>
<reference evidence="4" key="1">
    <citation type="submission" date="2023-07" db="EMBL/GenBank/DDBJ databases">
        <authorList>
            <person name="Haufschild T."/>
            <person name="Kallscheuer N."/>
            <person name="Hammer J."/>
            <person name="Kohn T."/>
            <person name="Kabuu M."/>
            <person name="Jogler M."/>
            <person name="Wohfarth N."/>
            <person name="Heuer A."/>
            <person name="Rohde M."/>
            <person name="van Teeseling M.C.F."/>
            <person name="Jogler C."/>
        </authorList>
    </citation>
    <scope>NUCLEOTIDE SEQUENCE</scope>
    <source>
        <strain evidence="4">Strain 138</strain>
        <strain evidence="5">Strain 318</strain>
    </source>
</reference>
<feature type="domain" description="Peptidase M28" evidence="3">
    <location>
        <begin position="126"/>
        <end position="343"/>
    </location>
</feature>
<feature type="chain" id="PRO_5041222462" evidence="2">
    <location>
        <begin position="31"/>
        <end position="452"/>
    </location>
</feature>
<dbReference type="PANTHER" id="PTHR12147:SF26">
    <property type="entry name" value="PEPTIDASE M28 DOMAIN-CONTAINING PROTEIN"/>
    <property type="match status" value="1"/>
</dbReference>
<dbReference type="GO" id="GO:0008235">
    <property type="term" value="F:metalloexopeptidase activity"/>
    <property type="evidence" value="ECO:0007669"/>
    <property type="project" value="InterPro"/>
</dbReference>
<proteinExistence type="predicted"/>
<dbReference type="InterPro" id="IPR018247">
    <property type="entry name" value="EF_Hand_1_Ca_BS"/>
</dbReference>
<accession>A0AA49JW38</accession>
<accession>A0AA49Q8D9</accession>
<dbReference type="PROSITE" id="PS00018">
    <property type="entry name" value="EF_HAND_1"/>
    <property type="match status" value="1"/>
</dbReference>
<dbReference type="InterPro" id="IPR007484">
    <property type="entry name" value="Peptidase_M28"/>
</dbReference>
<feature type="region of interest" description="Disordered" evidence="1">
    <location>
        <begin position="428"/>
        <end position="452"/>
    </location>
</feature>
<keyword evidence="6" id="KW-1185">Reference proteome</keyword>